<reference evidence="2 3" key="1">
    <citation type="submission" date="2018-06" db="EMBL/GenBank/DDBJ databases">
        <authorList>
            <consortium name="Pathogen Informatics"/>
            <person name="Doyle S."/>
        </authorList>
    </citation>
    <scope>NUCLEOTIDE SEQUENCE [LARGE SCALE GENOMIC DNA]</scope>
    <source>
        <strain evidence="2 3">NCTC10254</strain>
    </source>
</reference>
<evidence type="ECO:0000256" key="1">
    <source>
        <dbReference type="SAM" id="Phobius"/>
    </source>
</evidence>
<evidence type="ECO:0000313" key="3">
    <source>
        <dbReference type="Proteomes" id="UP000249886"/>
    </source>
</evidence>
<dbReference type="RefSeq" id="WP_005526984.1">
    <property type="nucleotide sequence ID" value="NZ_CAUUEQ010000018.1"/>
</dbReference>
<dbReference type="Pfam" id="PF14155">
    <property type="entry name" value="DUF4307"/>
    <property type="match status" value="1"/>
</dbReference>
<organism evidence="2 3">
    <name type="scientific">Corynebacterium matruchotii</name>
    <dbReference type="NCBI Taxonomy" id="43768"/>
    <lineage>
        <taxon>Bacteria</taxon>
        <taxon>Bacillati</taxon>
        <taxon>Actinomycetota</taxon>
        <taxon>Actinomycetes</taxon>
        <taxon>Mycobacteriales</taxon>
        <taxon>Corynebacteriaceae</taxon>
        <taxon>Corynebacterium</taxon>
    </lineage>
</organism>
<keyword evidence="1" id="KW-0812">Transmembrane</keyword>
<name>A0A3S4XDX6_9CORY</name>
<dbReference type="EMBL" id="UARK01000033">
    <property type="protein sequence ID" value="SPW33082.1"/>
    <property type="molecule type" value="Genomic_DNA"/>
</dbReference>
<dbReference type="GeneID" id="84575102"/>
<comment type="caution">
    <text evidence="2">The sequence shown here is derived from an EMBL/GenBank/DDBJ whole genome shotgun (WGS) entry which is preliminary data.</text>
</comment>
<evidence type="ECO:0000313" key="2">
    <source>
        <dbReference type="EMBL" id="SPW33082.1"/>
    </source>
</evidence>
<proteinExistence type="predicted"/>
<keyword evidence="1" id="KW-0472">Membrane</keyword>
<protein>
    <submittedName>
        <fullName evidence="2">Putative secreted protein</fullName>
    </submittedName>
</protein>
<accession>A0A3S4XDX6</accession>
<dbReference type="Proteomes" id="UP000249886">
    <property type="component" value="Unassembled WGS sequence"/>
</dbReference>
<gene>
    <name evidence="2" type="ORF">NCTC10254_02288</name>
</gene>
<dbReference type="InterPro" id="IPR025443">
    <property type="entry name" value="DUF4307"/>
</dbReference>
<dbReference type="AlphaFoldDB" id="A0A3S4XDX6"/>
<feature type="transmembrane region" description="Helical" evidence="1">
    <location>
        <begin position="21"/>
        <end position="42"/>
    </location>
</feature>
<sequence length="152" mass="16606">MTNRSRYHGHTAQPQSTISSKIVAVFALMLVIAFAVALAKYLQTSENQTTNVTFASSERISDNSLRVWVDVKRKNVDTPAYCIVTALNYDMAEVGRREVYISPGGENLQRLQLDITTREPAVAGGAYGCGETIPFYLDQTEEQVGALPATSG</sequence>
<keyword evidence="1" id="KW-1133">Transmembrane helix</keyword>